<reference evidence="2" key="1">
    <citation type="submission" date="2022-07" db="EMBL/GenBank/DDBJ databases">
        <title>Phylogenomic reconstructions and comparative analyses of Kickxellomycotina fungi.</title>
        <authorList>
            <person name="Reynolds N.K."/>
            <person name="Stajich J.E."/>
            <person name="Barry K."/>
            <person name="Grigoriev I.V."/>
            <person name="Crous P."/>
            <person name="Smith M.E."/>
        </authorList>
    </citation>
    <scope>NUCLEOTIDE SEQUENCE</scope>
    <source>
        <strain evidence="2">BCRC 34381</strain>
    </source>
</reference>
<dbReference type="EMBL" id="JANBOI010001574">
    <property type="protein sequence ID" value="KAJ1726421.1"/>
    <property type="molecule type" value="Genomic_DNA"/>
</dbReference>
<proteinExistence type="predicted"/>
<evidence type="ECO:0000256" key="1">
    <source>
        <dbReference type="SAM" id="MobiDB-lite"/>
    </source>
</evidence>
<accession>A0A9W8CUM7</accession>
<feature type="non-terminal residue" evidence="2">
    <location>
        <position position="1"/>
    </location>
</feature>
<evidence type="ECO:0000313" key="3">
    <source>
        <dbReference type="Proteomes" id="UP001143981"/>
    </source>
</evidence>
<name>A0A9W8CUM7_9FUNG</name>
<gene>
    <name evidence="2" type="ORF">LPJ61_005199</name>
</gene>
<protein>
    <submittedName>
        <fullName evidence="2">Uncharacterized protein</fullName>
    </submittedName>
</protein>
<dbReference type="Proteomes" id="UP001143981">
    <property type="component" value="Unassembled WGS sequence"/>
</dbReference>
<evidence type="ECO:0000313" key="2">
    <source>
        <dbReference type="EMBL" id="KAJ1726421.1"/>
    </source>
</evidence>
<feature type="region of interest" description="Disordered" evidence="1">
    <location>
        <begin position="25"/>
        <end position="66"/>
    </location>
</feature>
<dbReference type="AlphaFoldDB" id="A0A9W8CUM7"/>
<keyword evidence="3" id="KW-1185">Reference proteome</keyword>
<sequence>IVEMYNRSEFASWGIVVRMRVDGGHAASDSDSDHDHHYDGAARARRKARRRARRENHHAGDARRSTLVMVVEQS</sequence>
<comment type="caution">
    <text evidence="2">The sequence shown here is derived from an EMBL/GenBank/DDBJ whole genome shotgun (WGS) entry which is preliminary data.</text>
</comment>
<organism evidence="2 3">
    <name type="scientific">Coemansia biformis</name>
    <dbReference type="NCBI Taxonomy" id="1286918"/>
    <lineage>
        <taxon>Eukaryota</taxon>
        <taxon>Fungi</taxon>
        <taxon>Fungi incertae sedis</taxon>
        <taxon>Zoopagomycota</taxon>
        <taxon>Kickxellomycotina</taxon>
        <taxon>Kickxellomycetes</taxon>
        <taxon>Kickxellales</taxon>
        <taxon>Kickxellaceae</taxon>
        <taxon>Coemansia</taxon>
    </lineage>
</organism>
<feature type="compositionally biased region" description="Basic and acidic residues" evidence="1">
    <location>
        <begin position="31"/>
        <end position="42"/>
    </location>
</feature>
<feature type="compositionally biased region" description="Basic residues" evidence="1">
    <location>
        <begin position="43"/>
        <end position="56"/>
    </location>
</feature>